<comment type="caution">
    <text evidence="2">The sequence shown here is derived from an EMBL/GenBank/DDBJ whole genome shotgun (WGS) entry which is preliminary data.</text>
</comment>
<evidence type="ECO:0000313" key="3">
    <source>
        <dbReference type="Proteomes" id="UP001600888"/>
    </source>
</evidence>
<sequence>MRYHNSLLLPSLFQRLTIDTSPNMPQRDPPFRISCIPKSRSRSFLTLQQFRALHISMVSNKKKQQVKNGRSLVKQQKGIR</sequence>
<feature type="region of interest" description="Disordered" evidence="1">
    <location>
        <begin position="61"/>
        <end position="80"/>
    </location>
</feature>
<proteinExistence type="predicted"/>
<evidence type="ECO:0000313" key="2">
    <source>
        <dbReference type="EMBL" id="KAL2279763.1"/>
    </source>
</evidence>
<organism evidence="2 3">
    <name type="scientific">Diaporthe vaccinii</name>
    <dbReference type="NCBI Taxonomy" id="105482"/>
    <lineage>
        <taxon>Eukaryota</taxon>
        <taxon>Fungi</taxon>
        <taxon>Dikarya</taxon>
        <taxon>Ascomycota</taxon>
        <taxon>Pezizomycotina</taxon>
        <taxon>Sordariomycetes</taxon>
        <taxon>Sordariomycetidae</taxon>
        <taxon>Diaporthales</taxon>
        <taxon>Diaporthaceae</taxon>
        <taxon>Diaporthe</taxon>
        <taxon>Diaporthe eres species complex</taxon>
    </lineage>
</organism>
<reference evidence="2 3" key="1">
    <citation type="submission" date="2024-03" db="EMBL/GenBank/DDBJ databases">
        <title>A high-quality draft genome sequence of Diaporthe vaccinii, a causative agent of upright dieback and viscid rot disease in cranberry plants.</title>
        <authorList>
            <person name="Sarrasin M."/>
            <person name="Lang B.F."/>
            <person name="Burger G."/>
        </authorList>
    </citation>
    <scope>NUCLEOTIDE SEQUENCE [LARGE SCALE GENOMIC DNA]</scope>
    <source>
        <strain evidence="2 3">IS7</strain>
    </source>
</reference>
<evidence type="ECO:0000256" key="1">
    <source>
        <dbReference type="SAM" id="MobiDB-lite"/>
    </source>
</evidence>
<dbReference type="EMBL" id="JBAWTH010000072">
    <property type="protein sequence ID" value="KAL2279763.1"/>
    <property type="molecule type" value="Genomic_DNA"/>
</dbReference>
<keyword evidence="3" id="KW-1185">Reference proteome</keyword>
<name>A0ABR4EBJ6_9PEZI</name>
<gene>
    <name evidence="2" type="ORF">FJTKL_13134</name>
</gene>
<dbReference type="Proteomes" id="UP001600888">
    <property type="component" value="Unassembled WGS sequence"/>
</dbReference>
<accession>A0ABR4EBJ6</accession>
<protein>
    <submittedName>
        <fullName evidence="2">Uncharacterized protein</fullName>
    </submittedName>
</protein>